<dbReference type="InterPro" id="IPR036271">
    <property type="entry name" value="Tet_transcr_reg_TetR-rel_C_sf"/>
</dbReference>
<dbReference type="Gene3D" id="1.10.357.10">
    <property type="entry name" value="Tetracycline Repressor, domain 2"/>
    <property type="match status" value="1"/>
</dbReference>
<dbReference type="SUPFAM" id="SSF46689">
    <property type="entry name" value="Homeodomain-like"/>
    <property type="match status" value="1"/>
</dbReference>
<evidence type="ECO:0000259" key="5">
    <source>
        <dbReference type="PROSITE" id="PS50977"/>
    </source>
</evidence>
<dbReference type="HOGENOM" id="CLU_069356_28_0_11"/>
<proteinExistence type="predicted"/>
<dbReference type="GO" id="GO:0003677">
    <property type="term" value="F:DNA binding"/>
    <property type="evidence" value="ECO:0007669"/>
    <property type="project" value="UniProtKB-UniRule"/>
</dbReference>
<feature type="DNA-binding region" description="H-T-H motif" evidence="4">
    <location>
        <begin position="35"/>
        <end position="54"/>
    </location>
</feature>
<reference evidence="6 7" key="1">
    <citation type="submission" date="2014-07" db="EMBL/GenBank/DDBJ databases">
        <title>Whole Genome Sequence of the Amycolatopsis methanolica 239.</title>
        <authorList>
            <person name="Tang B."/>
        </authorList>
    </citation>
    <scope>NUCLEOTIDE SEQUENCE [LARGE SCALE GENOMIC DNA]</scope>
    <source>
        <strain evidence="6 7">239</strain>
    </source>
</reference>
<gene>
    <name evidence="6" type="ORF">AMETH_5162</name>
</gene>
<keyword evidence="3" id="KW-0804">Transcription</keyword>
<evidence type="ECO:0000313" key="6">
    <source>
        <dbReference type="EMBL" id="AIJ25254.1"/>
    </source>
</evidence>
<evidence type="ECO:0000256" key="3">
    <source>
        <dbReference type="ARBA" id="ARBA00023163"/>
    </source>
</evidence>
<dbReference type="Proteomes" id="UP000062973">
    <property type="component" value="Chromosome"/>
</dbReference>
<keyword evidence="1" id="KW-0805">Transcription regulation</keyword>
<dbReference type="SUPFAM" id="SSF48498">
    <property type="entry name" value="Tetracyclin repressor-like, C-terminal domain"/>
    <property type="match status" value="1"/>
</dbReference>
<keyword evidence="2 4" id="KW-0238">DNA-binding</keyword>
<dbReference type="PATRIC" id="fig|1068978.7.peg.5542"/>
<dbReference type="STRING" id="1068978.AMETH_5162"/>
<dbReference type="PANTHER" id="PTHR47506">
    <property type="entry name" value="TRANSCRIPTIONAL REGULATORY PROTEIN"/>
    <property type="match status" value="1"/>
</dbReference>
<sequence>MSYGSGMARSKTFDVDAAVDKAMEVFWANGFGGTTPQQLVDALGIGRGSLYNAFDNKHALYERALRRYYERETVRLIEVLDGPGPARERLRAAVELVVDAAREDRRGCMMANAAVEFGAADEVVNHLVRRTFERQEAAFRSTVEEGQRAGEIDPAADARALASFLLTTINGIRVLAKADPDPRRLADLAGTALRAL</sequence>
<dbReference type="PROSITE" id="PS50977">
    <property type="entry name" value="HTH_TETR_2"/>
    <property type="match status" value="1"/>
</dbReference>
<dbReference type="Pfam" id="PF16925">
    <property type="entry name" value="TetR_C_13"/>
    <property type="match status" value="1"/>
</dbReference>
<keyword evidence="7" id="KW-1185">Reference proteome</keyword>
<dbReference type="InterPro" id="IPR001647">
    <property type="entry name" value="HTH_TetR"/>
</dbReference>
<evidence type="ECO:0000256" key="2">
    <source>
        <dbReference type="ARBA" id="ARBA00023125"/>
    </source>
</evidence>
<evidence type="ECO:0000313" key="7">
    <source>
        <dbReference type="Proteomes" id="UP000062973"/>
    </source>
</evidence>
<evidence type="ECO:0000256" key="1">
    <source>
        <dbReference type="ARBA" id="ARBA00023015"/>
    </source>
</evidence>
<evidence type="ECO:0000256" key="4">
    <source>
        <dbReference type="PROSITE-ProRule" id="PRU00335"/>
    </source>
</evidence>
<dbReference type="eggNOG" id="COG1309">
    <property type="taxonomic scope" value="Bacteria"/>
</dbReference>
<dbReference type="AlphaFoldDB" id="A0A076MWM7"/>
<dbReference type="InterPro" id="IPR011075">
    <property type="entry name" value="TetR_C"/>
</dbReference>
<dbReference type="KEGG" id="amq:AMETH_5162"/>
<protein>
    <submittedName>
        <fullName evidence="6">TetR family transcriptional regulator</fullName>
    </submittedName>
</protein>
<organism evidence="6 7">
    <name type="scientific">Amycolatopsis methanolica 239</name>
    <dbReference type="NCBI Taxonomy" id="1068978"/>
    <lineage>
        <taxon>Bacteria</taxon>
        <taxon>Bacillati</taxon>
        <taxon>Actinomycetota</taxon>
        <taxon>Actinomycetes</taxon>
        <taxon>Pseudonocardiales</taxon>
        <taxon>Pseudonocardiaceae</taxon>
        <taxon>Amycolatopsis</taxon>
        <taxon>Amycolatopsis methanolica group</taxon>
    </lineage>
</organism>
<dbReference type="Pfam" id="PF00440">
    <property type="entry name" value="TetR_N"/>
    <property type="match status" value="1"/>
</dbReference>
<feature type="domain" description="HTH tetR-type" evidence="5">
    <location>
        <begin position="12"/>
        <end position="72"/>
    </location>
</feature>
<dbReference type="InterPro" id="IPR009057">
    <property type="entry name" value="Homeodomain-like_sf"/>
</dbReference>
<dbReference type="EMBL" id="CP009110">
    <property type="protein sequence ID" value="AIJ25254.1"/>
    <property type="molecule type" value="Genomic_DNA"/>
</dbReference>
<dbReference type="PANTHER" id="PTHR47506:SF1">
    <property type="entry name" value="HTH-TYPE TRANSCRIPTIONAL REGULATOR YJDC"/>
    <property type="match status" value="1"/>
</dbReference>
<name>A0A076MWM7_AMYME</name>
<accession>A0A076MWM7</accession>
<dbReference type="Gene3D" id="1.10.10.60">
    <property type="entry name" value="Homeodomain-like"/>
    <property type="match status" value="1"/>
</dbReference>